<dbReference type="EMBL" id="JADGMS010000012">
    <property type="protein sequence ID" value="KAF9671887.1"/>
    <property type="molecule type" value="Genomic_DNA"/>
</dbReference>
<evidence type="ECO:0000256" key="1">
    <source>
        <dbReference type="ARBA" id="ARBA00022737"/>
    </source>
</evidence>
<dbReference type="Pfam" id="PF23598">
    <property type="entry name" value="LRR_14"/>
    <property type="match status" value="1"/>
</dbReference>
<proteinExistence type="predicted"/>
<evidence type="ECO:0000259" key="2">
    <source>
        <dbReference type="Pfam" id="PF23598"/>
    </source>
</evidence>
<sequence>MMLSRETSFPSSIHRSKGLRSLFIGNTRGSWLGAALPNVMKQLTCIRSLNVSGSSIKEIPKEVGKLIHLRHLNFKGCRKLVSLSETMCDLCNLQSLNVFQCSSLKELPQAIVKLVNLRHLRTCYSSVAFMPKGIGRLTCLRTLDCFTLCGDGENESKAANLRELKNLDHIGGSLVIENIRGGGIEDAAKAQLKNKKHLLCLKLNFDLYHKDGILIEILQPSLDLERLSINLYGGIVLPNWMMALTRLQDLELIDCGNLEVLPPLGRLPTLEFLQLYSVAVRRLGAGFVGIAVENAKINEGEIARVTAFPKLRRLVISFLFKLEEWDGIERRVGEEDATTTSIFIMPQLQKLSLIDCTLLRALPDYVLAAPLQVLHVVECPNLSKRYGKEEKGAVPGTSSSTQNGGPVILELRLDKVRRPLMRTRANDQNKVKELMDSIKEIGLQVPLNANINEGDIAFLKLKSLQIWGLKEVEEWDGIERRLGEEDATTTSIFIMPQLQHLRIHERPLLRI</sequence>
<dbReference type="OrthoDB" id="773208at2759"/>
<name>A0A835MMC5_9ROSI</name>
<accession>A0A835MMC5</accession>
<gene>
    <name evidence="3" type="ORF">SADUNF_Sadunf12G0097200</name>
</gene>
<dbReference type="InterPro" id="IPR032675">
    <property type="entry name" value="LRR_dom_sf"/>
</dbReference>
<keyword evidence="1" id="KW-0677">Repeat</keyword>
<dbReference type="InterPro" id="IPR055414">
    <property type="entry name" value="LRR_R13L4/SHOC2-like"/>
</dbReference>
<dbReference type="PANTHER" id="PTHR47186:SF30">
    <property type="entry name" value="EF-HAND DOMAIN-CONTAINING PROTEIN"/>
    <property type="match status" value="1"/>
</dbReference>
<keyword evidence="4" id="KW-1185">Reference proteome</keyword>
<organism evidence="3 4">
    <name type="scientific">Salix dunnii</name>
    <dbReference type="NCBI Taxonomy" id="1413687"/>
    <lineage>
        <taxon>Eukaryota</taxon>
        <taxon>Viridiplantae</taxon>
        <taxon>Streptophyta</taxon>
        <taxon>Embryophyta</taxon>
        <taxon>Tracheophyta</taxon>
        <taxon>Spermatophyta</taxon>
        <taxon>Magnoliopsida</taxon>
        <taxon>eudicotyledons</taxon>
        <taxon>Gunneridae</taxon>
        <taxon>Pentapetalae</taxon>
        <taxon>rosids</taxon>
        <taxon>fabids</taxon>
        <taxon>Malpighiales</taxon>
        <taxon>Salicaceae</taxon>
        <taxon>Saliceae</taxon>
        <taxon>Salix</taxon>
    </lineage>
</organism>
<evidence type="ECO:0000313" key="4">
    <source>
        <dbReference type="Proteomes" id="UP000657918"/>
    </source>
</evidence>
<protein>
    <recommendedName>
        <fullName evidence="2">Disease resistance R13L4/SHOC-2-like LRR domain-containing protein</fullName>
    </recommendedName>
</protein>
<dbReference type="SUPFAM" id="SSF52058">
    <property type="entry name" value="L domain-like"/>
    <property type="match status" value="1"/>
</dbReference>
<dbReference type="Proteomes" id="UP000657918">
    <property type="component" value="Unassembled WGS sequence"/>
</dbReference>
<evidence type="ECO:0000313" key="3">
    <source>
        <dbReference type="EMBL" id="KAF9671887.1"/>
    </source>
</evidence>
<dbReference type="SUPFAM" id="SSF110849">
    <property type="entry name" value="ParB/Sulfiredoxin"/>
    <property type="match status" value="1"/>
</dbReference>
<comment type="caution">
    <text evidence="3">The sequence shown here is derived from an EMBL/GenBank/DDBJ whole genome shotgun (WGS) entry which is preliminary data.</text>
</comment>
<feature type="domain" description="Disease resistance R13L4/SHOC-2-like LRR" evidence="2">
    <location>
        <begin position="61"/>
        <end position="317"/>
    </location>
</feature>
<dbReference type="InterPro" id="IPR036086">
    <property type="entry name" value="ParB/Sulfiredoxin_sf"/>
</dbReference>
<dbReference type="Gene3D" id="3.80.10.10">
    <property type="entry name" value="Ribonuclease Inhibitor"/>
    <property type="match status" value="1"/>
</dbReference>
<dbReference type="PANTHER" id="PTHR47186">
    <property type="entry name" value="LEUCINE-RICH REPEAT-CONTAINING PROTEIN 57"/>
    <property type="match status" value="1"/>
</dbReference>
<dbReference type="AlphaFoldDB" id="A0A835MMC5"/>
<reference evidence="3 4" key="1">
    <citation type="submission" date="2020-10" db="EMBL/GenBank/DDBJ databases">
        <title>Plant Genome Project.</title>
        <authorList>
            <person name="Zhang R.-G."/>
        </authorList>
    </citation>
    <scope>NUCLEOTIDE SEQUENCE [LARGE SCALE GENOMIC DNA]</scope>
    <source>
        <strain evidence="3">FAFU-HL-1</strain>
        <tissue evidence="3">Leaf</tissue>
    </source>
</reference>